<keyword evidence="4" id="KW-1185">Reference proteome</keyword>
<keyword evidence="1" id="KW-0472">Membrane</keyword>
<organism evidence="3 4">
    <name type="scientific">Paenibacillus pini JCM 16418</name>
    <dbReference type="NCBI Taxonomy" id="1236976"/>
    <lineage>
        <taxon>Bacteria</taxon>
        <taxon>Bacillati</taxon>
        <taxon>Bacillota</taxon>
        <taxon>Bacilli</taxon>
        <taxon>Bacillales</taxon>
        <taxon>Paenibacillaceae</taxon>
        <taxon>Paenibacillus</taxon>
    </lineage>
</organism>
<reference evidence="3 4" key="1">
    <citation type="journal article" date="2014" name="Genome Announc.">
        <title>Draft Genome Sequence of Paenibacillus pini JCM 16418T, Isolated from the Rhizosphere of Pine Tree.</title>
        <authorList>
            <person name="Yuki M."/>
            <person name="Oshima K."/>
            <person name="Suda W."/>
            <person name="Oshida Y."/>
            <person name="Kitamura K."/>
            <person name="Iida Y."/>
            <person name="Hattori M."/>
            <person name="Ohkuma M."/>
        </authorList>
    </citation>
    <scope>NUCLEOTIDE SEQUENCE [LARGE SCALE GENOMIC DNA]</scope>
    <source>
        <strain evidence="3 4">JCM 16418</strain>
    </source>
</reference>
<feature type="domain" description="Copper amine oxidase-like N-terminal" evidence="2">
    <location>
        <begin position="47"/>
        <end position="140"/>
    </location>
</feature>
<accession>W7YVW4</accession>
<dbReference type="AlphaFoldDB" id="W7YVW4"/>
<dbReference type="InterPro" id="IPR036582">
    <property type="entry name" value="Mao_N_sf"/>
</dbReference>
<dbReference type="Pfam" id="PF07833">
    <property type="entry name" value="Cu_amine_oxidN1"/>
    <property type="match status" value="1"/>
</dbReference>
<dbReference type="OrthoDB" id="2514044at2"/>
<dbReference type="SUPFAM" id="SSF55383">
    <property type="entry name" value="Copper amine oxidase, domain N"/>
    <property type="match status" value="1"/>
</dbReference>
<feature type="transmembrane region" description="Helical" evidence="1">
    <location>
        <begin position="12"/>
        <end position="32"/>
    </location>
</feature>
<evidence type="ECO:0000313" key="4">
    <source>
        <dbReference type="Proteomes" id="UP000019364"/>
    </source>
</evidence>
<evidence type="ECO:0000259" key="2">
    <source>
        <dbReference type="Pfam" id="PF07833"/>
    </source>
</evidence>
<dbReference type="RefSeq" id="WP_036649520.1">
    <property type="nucleotide sequence ID" value="NZ_BAVZ01000008.1"/>
</dbReference>
<proteinExistence type="predicted"/>
<sequence>MLQDKLWRYRFIGLMLMIMLFALWTEGVSVYADSPSIQISVDDKPLQAVSIQKNGTLFVPVNAIIEALGAEVVYHGDTKTIDTRYKQKSLSMRVGSREALSNGKKLTLTGAPFIQNSKVYVPLRAVSQSLGVEVEVNADQSINIQSAPMNLSVQMKLPIMNGVDKPFILEHDGSLRLKWWYQDSNPYEHYTGAVYPNKQLLIQGFNEGFVVDRDGKHLTDTMTTIRSYPLIVEAIPDRGGYTVRFDLDDKSYEWKEIPLYIGEMTLFPMIIAETYSYQGPIYLDIKGNLIVLTKDGLAAYAPSGERLWVRSSWVEKGRTWSPFDSRYYIKGDDSGRIYLCYEEGVLVLAADGSQLAAFPEWSWETTVLKDGSVLWNGGLYRWKDNALVHVTQPSGGGKKGDYVMGTNGGYLEKRSSSIHSKLLRYRLGQAERTRGFSLDADSLISDEVGHTFISTNGGTVHGLEKDGRLRFVLRSDNAYGIPAKIIPLSKEEVVILDGNVVLSLETVQKQK</sequence>
<protein>
    <recommendedName>
        <fullName evidence="2">Copper amine oxidase-like N-terminal domain-containing protein</fullName>
    </recommendedName>
</protein>
<keyword evidence="1" id="KW-0812">Transmembrane</keyword>
<evidence type="ECO:0000256" key="1">
    <source>
        <dbReference type="SAM" id="Phobius"/>
    </source>
</evidence>
<keyword evidence="1" id="KW-1133">Transmembrane helix</keyword>
<dbReference type="STRING" id="1236976.JCM16418_2871"/>
<evidence type="ECO:0000313" key="3">
    <source>
        <dbReference type="EMBL" id="GAF08766.1"/>
    </source>
</evidence>
<dbReference type="Proteomes" id="UP000019364">
    <property type="component" value="Unassembled WGS sequence"/>
</dbReference>
<name>W7YVW4_9BACL</name>
<dbReference type="Gene3D" id="3.30.457.10">
    <property type="entry name" value="Copper amine oxidase-like, N-terminal domain"/>
    <property type="match status" value="1"/>
</dbReference>
<dbReference type="EMBL" id="BAVZ01000008">
    <property type="protein sequence ID" value="GAF08766.1"/>
    <property type="molecule type" value="Genomic_DNA"/>
</dbReference>
<gene>
    <name evidence="3" type="ORF">JCM16418_2871</name>
</gene>
<dbReference type="InterPro" id="IPR012854">
    <property type="entry name" value="Cu_amine_oxidase-like_N"/>
</dbReference>
<comment type="caution">
    <text evidence="3">The sequence shown here is derived from an EMBL/GenBank/DDBJ whole genome shotgun (WGS) entry which is preliminary data.</text>
</comment>
<dbReference type="eggNOG" id="COG1388">
    <property type="taxonomic scope" value="Bacteria"/>
</dbReference>